<name>A0ABU1J7Q7_9MICC</name>
<dbReference type="Gene3D" id="3.90.1200.10">
    <property type="match status" value="1"/>
</dbReference>
<dbReference type="RefSeq" id="WP_309795643.1">
    <property type="nucleotide sequence ID" value="NZ_BAAAHY010000006.1"/>
</dbReference>
<dbReference type="PANTHER" id="PTHR21310:SF42">
    <property type="entry name" value="BIFUNCTIONAL AAC_APH"/>
    <property type="match status" value="1"/>
</dbReference>
<gene>
    <name evidence="2" type="ORF">JOE69_000403</name>
</gene>
<organism evidence="2 3">
    <name type="scientific">Arthrobacter russicus</name>
    <dbReference type="NCBI Taxonomy" id="172040"/>
    <lineage>
        <taxon>Bacteria</taxon>
        <taxon>Bacillati</taxon>
        <taxon>Actinomycetota</taxon>
        <taxon>Actinomycetes</taxon>
        <taxon>Micrococcales</taxon>
        <taxon>Micrococcaceae</taxon>
        <taxon>Arthrobacter</taxon>
    </lineage>
</organism>
<comment type="caution">
    <text evidence="2">The sequence shown here is derived from an EMBL/GenBank/DDBJ whole genome shotgun (WGS) entry which is preliminary data.</text>
</comment>
<sequence>MSEEEPSFPERSPVAVDIQLARRLVDAQFPEWAGLPLRAVEINGWDNRSFRLGAQLTVRLPSGPWYALQVAKEQQWLPRLAPKLPLPIPEPVAEGIPGQSYPYPWSVYRWIDGRVAHETGISDFSEFATALARFLKALHRIDPSGGPAPGKHNWHRGAAPSVYAAETIDAIDALGSEIPGDAVRRIWDHAVESRWQGDPVWFHGDVATGNLLTRDGSLSAVIDFGSSGVGDPACDLVIAWTFFDRAARDAFRAALGVDQATWSRGRGWALWKALISLVDALEHNPGAAAGPRRDLRRLLDDFGASD</sequence>
<dbReference type="CDD" id="cd05155">
    <property type="entry name" value="APH_ChoK_like_1"/>
    <property type="match status" value="1"/>
</dbReference>
<evidence type="ECO:0000259" key="1">
    <source>
        <dbReference type="Pfam" id="PF01636"/>
    </source>
</evidence>
<dbReference type="EMBL" id="JAVDQF010000001">
    <property type="protein sequence ID" value="MDR6268165.1"/>
    <property type="molecule type" value="Genomic_DNA"/>
</dbReference>
<keyword evidence="2" id="KW-0808">Transferase</keyword>
<dbReference type="PANTHER" id="PTHR21310">
    <property type="entry name" value="AMINOGLYCOSIDE PHOSPHOTRANSFERASE-RELATED-RELATED"/>
    <property type="match status" value="1"/>
</dbReference>
<accession>A0ABU1J7Q7</accession>
<reference evidence="2 3" key="1">
    <citation type="submission" date="2023-07" db="EMBL/GenBank/DDBJ databases">
        <title>Sequencing the genomes of 1000 actinobacteria strains.</title>
        <authorList>
            <person name="Klenk H.-P."/>
        </authorList>
    </citation>
    <scope>NUCLEOTIDE SEQUENCE [LARGE SCALE GENOMIC DNA]</scope>
    <source>
        <strain evidence="2 3">DSM 14555</strain>
    </source>
</reference>
<dbReference type="InterPro" id="IPR002575">
    <property type="entry name" value="Aminoglycoside_PTrfase"/>
</dbReference>
<proteinExistence type="predicted"/>
<keyword evidence="3" id="KW-1185">Reference proteome</keyword>
<keyword evidence="2" id="KW-0418">Kinase</keyword>
<dbReference type="Pfam" id="PF01636">
    <property type="entry name" value="APH"/>
    <property type="match status" value="1"/>
</dbReference>
<evidence type="ECO:0000313" key="2">
    <source>
        <dbReference type="EMBL" id="MDR6268165.1"/>
    </source>
</evidence>
<dbReference type="GO" id="GO:0016301">
    <property type="term" value="F:kinase activity"/>
    <property type="evidence" value="ECO:0007669"/>
    <property type="project" value="UniProtKB-KW"/>
</dbReference>
<feature type="domain" description="Aminoglycoside phosphotransferase" evidence="1">
    <location>
        <begin position="43"/>
        <end position="268"/>
    </location>
</feature>
<protein>
    <submittedName>
        <fullName evidence="2">Aminoglycoside phosphotransferase (APT) family kinase protein</fullName>
    </submittedName>
</protein>
<dbReference type="Proteomes" id="UP001185069">
    <property type="component" value="Unassembled WGS sequence"/>
</dbReference>
<dbReference type="SUPFAM" id="SSF56112">
    <property type="entry name" value="Protein kinase-like (PK-like)"/>
    <property type="match status" value="1"/>
</dbReference>
<dbReference type="InterPro" id="IPR051678">
    <property type="entry name" value="AGP_Transferase"/>
</dbReference>
<evidence type="ECO:0000313" key="3">
    <source>
        <dbReference type="Proteomes" id="UP001185069"/>
    </source>
</evidence>
<dbReference type="InterPro" id="IPR011009">
    <property type="entry name" value="Kinase-like_dom_sf"/>
</dbReference>
<dbReference type="Gene3D" id="3.30.200.20">
    <property type="entry name" value="Phosphorylase Kinase, domain 1"/>
    <property type="match status" value="1"/>
</dbReference>